<accession>A0ABT2CNX2</accession>
<feature type="compositionally biased region" description="Low complexity" evidence="1">
    <location>
        <begin position="1"/>
        <end position="13"/>
    </location>
</feature>
<keyword evidence="3" id="KW-1185">Reference proteome</keyword>
<protein>
    <submittedName>
        <fullName evidence="2">Uncharacterized protein</fullName>
    </submittedName>
</protein>
<reference evidence="2" key="1">
    <citation type="submission" date="2022-08" db="EMBL/GenBank/DDBJ databases">
        <authorList>
            <person name="Somphong A."/>
            <person name="Phongsopitanun W."/>
        </authorList>
    </citation>
    <scope>NUCLEOTIDE SEQUENCE</scope>
    <source>
        <strain evidence="2">LP05-1</strain>
    </source>
</reference>
<comment type="caution">
    <text evidence="2">The sequence shown here is derived from an EMBL/GenBank/DDBJ whole genome shotgun (WGS) entry which is preliminary data.</text>
</comment>
<dbReference type="EMBL" id="JANUGQ010000031">
    <property type="protein sequence ID" value="MCS0639142.1"/>
    <property type="molecule type" value="Genomic_DNA"/>
</dbReference>
<evidence type="ECO:0000256" key="1">
    <source>
        <dbReference type="SAM" id="MobiDB-lite"/>
    </source>
</evidence>
<gene>
    <name evidence="2" type="ORF">NX801_26565</name>
</gene>
<sequence length="84" mass="7962">MAGRSAAAQAEAADSWYSPDSSGRSPSATGMCHWPVGSVGAGGAAEAGAGAGSGAAASRKSHRAVALGSYGASYSAPRGSYSAP</sequence>
<feature type="region of interest" description="Disordered" evidence="1">
    <location>
        <begin position="1"/>
        <end position="35"/>
    </location>
</feature>
<organism evidence="2 3">
    <name type="scientific">Streptomyces pyxinae</name>
    <dbReference type="NCBI Taxonomy" id="2970734"/>
    <lineage>
        <taxon>Bacteria</taxon>
        <taxon>Bacillati</taxon>
        <taxon>Actinomycetota</taxon>
        <taxon>Actinomycetes</taxon>
        <taxon>Kitasatosporales</taxon>
        <taxon>Streptomycetaceae</taxon>
        <taxon>Streptomyces</taxon>
    </lineage>
</organism>
<evidence type="ECO:0000313" key="3">
    <source>
        <dbReference type="Proteomes" id="UP001431313"/>
    </source>
</evidence>
<feature type="compositionally biased region" description="Polar residues" evidence="1">
    <location>
        <begin position="18"/>
        <end position="28"/>
    </location>
</feature>
<evidence type="ECO:0000313" key="2">
    <source>
        <dbReference type="EMBL" id="MCS0639142.1"/>
    </source>
</evidence>
<dbReference type="Proteomes" id="UP001431313">
    <property type="component" value="Unassembled WGS sequence"/>
</dbReference>
<name>A0ABT2CNX2_9ACTN</name>
<proteinExistence type="predicted"/>